<keyword evidence="3" id="KW-1185">Reference proteome</keyword>
<dbReference type="OrthoDB" id="9898199at2"/>
<dbReference type="EMBL" id="CP003350">
    <property type="protein sequence ID" value="AFC86768.1"/>
    <property type="molecule type" value="Genomic_DNA"/>
</dbReference>
<keyword evidence="1" id="KW-1133">Transmembrane helix</keyword>
<feature type="transmembrane region" description="Helical" evidence="1">
    <location>
        <begin position="97"/>
        <end position="116"/>
    </location>
</feature>
<dbReference type="HOGENOM" id="CLU_1649629_0_0_6"/>
<organism evidence="2 3">
    <name type="scientific">Frateuria aurantia (strain ATCC 33424 / DSM 6220 / KCTC 2777 / LMG 1558 / NBRC 3245 / NCIMB 13370)</name>
    <name type="common">Acetobacter aurantius</name>
    <dbReference type="NCBI Taxonomy" id="767434"/>
    <lineage>
        <taxon>Bacteria</taxon>
        <taxon>Pseudomonadati</taxon>
        <taxon>Pseudomonadota</taxon>
        <taxon>Gammaproteobacteria</taxon>
        <taxon>Lysobacterales</taxon>
        <taxon>Rhodanobacteraceae</taxon>
        <taxon>Frateuria</taxon>
    </lineage>
</organism>
<dbReference type="KEGG" id="fau:Fraau_2403"/>
<evidence type="ECO:0000313" key="3">
    <source>
        <dbReference type="Proteomes" id="UP000005234"/>
    </source>
</evidence>
<feature type="transmembrane region" description="Helical" evidence="1">
    <location>
        <begin position="128"/>
        <end position="150"/>
    </location>
</feature>
<accession>H8L627</accession>
<dbReference type="Proteomes" id="UP000005234">
    <property type="component" value="Chromosome"/>
</dbReference>
<dbReference type="AlphaFoldDB" id="H8L627"/>
<evidence type="ECO:0000313" key="2">
    <source>
        <dbReference type="EMBL" id="AFC86768.1"/>
    </source>
</evidence>
<reference evidence="2" key="1">
    <citation type="submission" date="2012-02" db="EMBL/GenBank/DDBJ databases">
        <title>The complete genome of Frateuria aurantia DSM 6220.</title>
        <authorList>
            <consortium name="US DOE Joint Genome Institute (JGI-PGF)"/>
            <person name="Lucas S."/>
            <person name="Copeland A."/>
            <person name="Lapidus A."/>
            <person name="Glavina del Rio T."/>
            <person name="Dalin E."/>
            <person name="Tice H."/>
            <person name="Bruce D."/>
            <person name="Goodwin L."/>
            <person name="Pitluck S."/>
            <person name="Peters L."/>
            <person name="Ovchinnikova G."/>
            <person name="Teshima H."/>
            <person name="Kyrpides N."/>
            <person name="Mavromatis K."/>
            <person name="Ivanova N."/>
            <person name="Brettin T."/>
            <person name="Detter J.C."/>
            <person name="Han C."/>
            <person name="Larimer F."/>
            <person name="Land M."/>
            <person name="Hauser L."/>
            <person name="Markowitz V."/>
            <person name="Cheng J.-F."/>
            <person name="Hugenholtz P."/>
            <person name="Woyke T."/>
            <person name="Wu D."/>
            <person name="Brambilla E."/>
            <person name="Klenk H.-P."/>
            <person name="Eisen J.A."/>
        </authorList>
    </citation>
    <scope>NUCLEOTIDE SEQUENCE</scope>
    <source>
        <strain evidence="2">DSM 6220</strain>
    </source>
</reference>
<keyword evidence="1" id="KW-0472">Membrane</keyword>
<proteinExistence type="predicted"/>
<protein>
    <submittedName>
        <fullName evidence="2">Uncharacterized protein</fullName>
    </submittedName>
</protein>
<keyword evidence="1" id="KW-0812">Transmembrane</keyword>
<dbReference type="STRING" id="767434.Fraau_2403"/>
<name>H8L627_FRAAD</name>
<evidence type="ECO:0000256" key="1">
    <source>
        <dbReference type="SAM" id="Phobius"/>
    </source>
</evidence>
<dbReference type="RefSeq" id="WP_014403771.1">
    <property type="nucleotide sequence ID" value="NC_017033.1"/>
</dbReference>
<sequence length="160" mass="17887">MIIADNGCEQAVTIFYPGSVAGGRTFHARQLAGVKRVLGYKIGFQLLMLAAGFTEVPWVISTGSPLILAYTIWKVWSTPMVALNARTQHLRCSLAPFGVWLDHYSFCGMLLCWMLWANHYLRPPYDASGLISLLGSSICAVFVLAPLWSWHVLRQRTRIS</sequence>
<gene>
    <name evidence="2" type="ordered locus">Fraau_2403</name>
</gene>